<feature type="compositionally biased region" description="Basic residues" evidence="1">
    <location>
        <begin position="71"/>
        <end position="84"/>
    </location>
</feature>
<accession>A0A2U9NXF6</accession>
<evidence type="ECO:0000256" key="1">
    <source>
        <dbReference type="SAM" id="MobiDB-lite"/>
    </source>
</evidence>
<dbReference type="EMBL" id="CP029788">
    <property type="protein sequence ID" value="AWT41535.1"/>
    <property type="molecule type" value="Genomic_DNA"/>
</dbReference>
<protein>
    <submittedName>
        <fullName evidence="2">Uncharacterized protein</fullName>
    </submittedName>
</protein>
<sequence length="84" mass="9368">MSTEASWGDEPDLDEETAARLDRFLQAGMAETLRLLDESVDVEQKLAESLARLAADDSEDTTSPPDDAKHASRNRRLGKWRHTA</sequence>
<keyword evidence="3" id="KW-1185">Reference proteome</keyword>
<gene>
    <name evidence="2" type="ORF">DMT42_03880</name>
</gene>
<proteinExistence type="predicted"/>
<name>A0A2U9NXF6_STRAS</name>
<organism evidence="2 3">
    <name type="scientific">Streptomyces actuosus</name>
    <dbReference type="NCBI Taxonomy" id="1885"/>
    <lineage>
        <taxon>Bacteria</taxon>
        <taxon>Bacillati</taxon>
        <taxon>Actinomycetota</taxon>
        <taxon>Actinomycetes</taxon>
        <taxon>Kitasatosporales</taxon>
        <taxon>Streptomycetaceae</taxon>
        <taxon>Streptomyces</taxon>
    </lineage>
</organism>
<feature type="region of interest" description="Disordered" evidence="1">
    <location>
        <begin position="53"/>
        <end position="84"/>
    </location>
</feature>
<dbReference type="Proteomes" id="UP000247634">
    <property type="component" value="Chromosome"/>
</dbReference>
<dbReference type="KEGG" id="sact:DMT42_03880"/>
<dbReference type="OrthoDB" id="9936426at2"/>
<reference evidence="2 3" key="1">
    <citation type="submission" date="2018-06" db="EMBL/GenBank/DDBJ databases">
        <title>The complete genome sequence of a nosiheptide producer Streptomyces actuosus ATCC 25421: deducing the ability of producing a new class III lantibiotics.</title>
        <authorList>
            <person name="Liu W."/>
            <person name="Sun F."/>
            <person name="Hu Y."/>
        </authorList>
    </citation>
    <scope>NUCLEOTIDE SEQUENCE [LARGE SCALE GENOMIC DNA]</scope>
    <source>
        <strain evidence="2 3">ATCC 25421</strain>
    </source>
</reference>
<dbReference type="RefSeq" id="WP_110626471.1">
    <property type="nucleotide sequence ID" value="NZ_CP029788.1"/>
</dbReference>
<evidence type="ECO:0000313" key="2">
    <source>
        <dbReference type="EMBL" id="AWT41535.1"/>
    </source>
</evidence>
<evidence type="ECO:0000313" key="3">
    <source>
        <dbReference type="Proteomes" id="UP000247634"/>
    </source>
</evidence>
<dbReference type="AlphaFoldDB" id="A0A2U9NXF6"/>